<keyword evidence="7" id="KW-0819">tRNA processing</keyword>
<comment type="function">
    <text evidence="13">Component of the EKC/KEOPS complex that is required for the formation of a threonylcarbamoyl group on adenosine at position 37 (t(6)A37) in tRNAs that read codons beginning with adenine. The complex is probably involved in the transfer of the threonylcarbamoyl moiety of threonylcarbamoyl-AMP (TC-AMP) to the N6 group of A37. GON7 likely plays a supporting role to the catalytic subunit KAE1 in the complex. The EKC/KEOPS complex also promotes both telomere uncapping and telomere elongation. The complex is required for efficient recruitment of transcriptional coactivators.</text>
</comment>
<keyword evidence="12" id="KW-0539">Nucleus</keyword>
<organism evidence="15 16">
    <name type="scientific">Cercophora samala</name>
    <dbReference type="NCBI Taxonomy" id="330535"/>
    <lineage>
        <taxon>Eukaryota</taxon>
        <taxon>Fungi</taxon>
        <taxon>Dikarya</taxon>
        <taxon>Ascomycota</taxon>
        <taxon>Pezizomycotina</taxon>
        <taxon>Sordariomycetes</taxon>
        <taxon>Sordariomycetidae</taxon>
        <taxon>Sordariales</taxon>
        <taxon>Lasiosphaeriaceae</taxon>
        <taxon>Cercophora</taxon>
    </lineage>
</organism>
<sequence>MSTPSPLTASYTSSTNAPFSLSLPQSTPASTDAVKAKQQSLSQLRQSVHSLQASINKELTQRMEEDNARAGTAAVDNKEEEENYGEEVVEED</sequence>
<dbReference type="GO" id="GO:0005634">
    <property type="term" value="C:nucleus"/>
    <property type="evidence" value="ECO:0007669"/>
    <property type="project" value="UniProtKB-SubCell"/>
</dbReference>
<comment type="subunit">
    <text evidence="4">Component of the EKC/KEOPS complex composed of at least BUD32, CGI121, GON7, KAE1 and PCC1; the whole complex dimerizes.</text>
</comment>
<comment type="similarity">
    <text evidence="3">Belongs to the GON7 family.</text>
</comment>
<dbReference type="GO" id="GO:0008033">
    <property type="term" value="P:tRNA processing"/>
    <property type="evidence" value="ECO:0007669"/>
    <property type="project" value="UniProtKB-KW"/>
</dbReference>
<evidence type="ECO:0000256" key="4">
    <source>
        <dbReference type="ARBA" id="ARBA00011534"/>
    </source>
</evidence>
<evidence type="ECO:0000313" key="16">
    <source>
        <dbReference type="Proteomes" id="UP001174997"/>
    </source>
</evidence>
<keyword evidence="9" id="KW-0805">Transcription regulation</keyword>
<keyword evidence="11" id="KW-0804">Transcription</keyword>
<evidence type="ECO:0000256" key="9">
    <source>
        <dbReference type="ARBA" id="ARBA00023015"/>
    </source>
</evidence>
<dbReference type="EMBL" id="JAULSY010000006">
    <property type="protein sequence ID" value="KAK0673422.1"/>
    <property type="molecule type" value="Genomic_DNA"/>
</dbReference>
<evidence type="ECO:0000256" key="8">
    <source>
        <dbReference type="ARBA" id="ARBA00022895"/>
    </source>
</evidence>
<gene>
    <name evidence="15" type="ORF">QBC41DRAFT_298644</name>
</gene>
<feature type="region of interest" description="Disordered" evidence="14">
    <location>
        <begin position="1"/>
        <end position="47"/>
    </location>
</feature>
<evidence type="ECO:0000256" key="1">
    <source>
        <dbReference type="ARBA" id="ARBA00004123"/>
    </source>
</evidence>
<evidence type="ECO:0000256" key="13">
    <source>
        <dbReference type="ARBA" id="ARBA00025393"/>
    </source>
</evidence>
<keyword evidence="6" id="KW-0158">Chromosome</keyword>
<evidence type="ECO:0000256" key="10">
    <source>
        <dbReference type="ARBA" id="ARBA00023159"/>
    </source>
</evidence>
<evidence type="ECO:0000256" key="5">
    <source>
        <dbReference type="ARBA" id="ARBA00019746"/>
    </source>
</evidence>
<name>A0AA40DGF4_9PEZI</name>
<evidence type="ECO:0000256" key="12">
    <source>
        <dbReference type="ARBA" id="ARBA00023242"/>
    </source>
</evidence>
<dbReference type="InterPro" id="IPR014849">
    <property type="entry name" value="EKC/KEOPS_Gon7"/>
</dbReference>
<comment type="subcellular location">
    <subcellularLocation>
        <location evidence="2">Chromosome</location>
        <location evidence="2">Telomere</location>
    </subcellularLocation>
    <subcellularLocation>
        <location evidence="1">Nucleus</location>
    </subcellularLocation>
</comment>
<reference evidence="15" key="1">
    <citation type="submission" date="2023-06" db="EMBL/GenBank/DDBJ databases">
        <title>Genome-scale phylogeny and comparative genomics of the fungal order Sordariales.</title>
        <authorList>
            <consortium name="Lawrence Berkeley National Laboratory"/>
            <person name="Hensen N."/>
            <person name="Bonometti L."/>
            <person name="Westerberg I."/>
            <person name="Brannstrom I.O."/>
            <person name="Guillou S."/>
            <person name="Cros-Aarteil S."/>
            <person name="Calhoun S."/>
            <person name="Haridas S."/>
            <person name="Kuo A."/>
            <person name="Mondo S."/>
            <person name="Pangilinan J."/>
            <person name="Riley R."/>
            <person name="Labutti K."/>
            <person name="Andreopoulos B."/>
            <person name="Lipzen A."/>
            <person name="Chen C."/>
            <person name="Yanf M."/>
            <person name="Daum C."/>
            <person name="Ng V."/>
            <person name="Clum A."/>
            <person name="Steindorff A."/>
            <person name="Ohm R."/>
            <person name="Martin F."/>
            <person name="Silar P."/>
            <person name="Natvig D."/>
            <person name="Lalanne C."/>
            <person name="Gautier V."/>
            <person name="Ament-Velasquez S.L."/>
            <person name="Kruys A."/>
            <person name="Hutchinson M.I."/>
            <person name="Powell A.J."/>
            <person name="Barry K."/>
            <person name="Miller A.N."/>
            <person name="Grigoriev I.V."/>
            <person name="Debuchy R."/>
            <person name="Gladieux P."/>
            <person name="Thoren M.H."/>
            <person name="Johannesson H."/>
        </authorList>
    </citation>
    <scope>NUCLEOTIDE SEQUENCE</scope>
    <source>
        <strain evidence="15">CBS 307.81</strain>
    </source>
</reference>
<evidence type="ECO:0000313" key="15">
    <source>
        <dbReference type="EMBL" id="KAK0673422.1"/>
    </source>
</evidence>
<accession>A0AA40DGF4</accession>
<evidence type="ECO:0000256" key="3">
    <source>
        <dbReference type="ARBA" id="ARBA00008529"/>
    </source>
</evidence>
<evidence type="ECO:0000256" key="6">
    <source>
        <dbReference type="ARBA" id="ARBA00022454"/>
    </source>
</evidence>
<feature type="region of interest" description="Disordered" evidence="14">
    <location>
        <begin position="60"/>
        <end position="92"/>
    </location>
</feature>
<evidence type="ECO:0000256" key="14">
    <source>
        <dbReference type="SAM" id="MobiDB-lite"/>
    </source>
</evidence>
<evidence type="ECO:0000256" key="2">
    <source>
        <dbReference type="ARBA" id="ARBA00004574"/>
    </source>
</evidence>
<dbReference type="AlphaFoldDB" id="A0AA40DGF4"/>
<protein>
    <recommendedName>
        <fullName evidence="5">EKC/KEOPS complex subunit GON7</fullName>
    </recommendedName>
</protein>
<comment type="caution">
    <text evidence="15">The sequence shown here is derived from an EMBL/GenBank/DDBJ whole genome shotgun (WGS) entry which is preliminary data.</text>
</comment>
<evidence type="ECO:0000256" key="11">
    <source>
        <dbReference type="ARBA" id="ARBA00023163"/>
    </source>
</evidence>
<dbReference type="Proteomes" id="UP001174997">
    <property type="component" value="Unassembled WGS sequence"/>
</dbReference>
<feature type="compositionally biased region" description="Acidic residues" evidence="14">
    <location>
        <begin position="78"/>
        <end position="92"/>
    </location>
</feature>
<feature type="compositionally biased region" description="Polar residues" evidence="14">
    <location>
        <begin position="1"/>
        <end position="30"/>
    </location>
</feature>
<feature type="compositionally biased region" description="Polar residues" evidence="14">
    <location>
        <begin position="37"/>
        <end position="47"/>
    </location>
</feature>
<keyword evidence="8" id="KW-0779">Telomere</keyword>
<dbReference type="Pfam" id="PF08738">
    <property type="entry name" value="Gon7"/>
    <property type="match status" value="1"/>
</dbReference>
<keyword evidence="16" id="KW-1185">Reference proteome</keyword>
<proteinExistence type="inferred from homology"/>
<dbReference type="GO" id="GO:0000781">
    <property type="term" value="C:chromosome, telomeric region"/>
    <property type="evidence" value="ECO:0007669"/>
    <property type="project" value="UniProtKB-SubCell"/>
</dbReference>
<evidence type="ECO:0000256" key="7">
    <source>
        <dbReference type="ARBA" id="ARBA00022694"/>
    </source>
</evidence>
<keyword evidence="10" id="KW-0010">Activator</keyword>